<name>A0A7W3PMA1_9MICO</name>
<evidence type="ECO:0000256" key="1">
    <source>
        <dbReference type="ARBA" id="ARBA00000500"/>
    </source>
</evidence>
<dbReference type="InterPro" id="IPR006379">
    <property type="entry name" value="HAD-SF_hydro_IIB"/>
</dbReference>
<dbReference type="InterPro" id="IPR003337">
    <property type="entry name" value="Trehalose_PPase"/>
</dbReference>
<dbReference type="EC" id="3.1.3.12" evidence="6"/>
<dbReference type="PANTHER" id="PTHR43768">
    <property type="entry name" value="TREHALOSE 6-PHOSPHATE PHOSPHATASE"/>
    <property type="match status" value="1"/>
</dbReference>
<dbReference type="EMBL" id="JACGWY010000006">
    <property type="protein sequence ID" value="MBA8817395.1"/>
    <property type="molecule type" value="Genomic_DNA"/>
</dbReference>
<dbReference type="AlphaFoldDB" id="A0A7W3PMA1"/>
<dbReference type="InterPro" id="IPR023214">
    <property type="entry name" value="HAD_sf"/>
</dbReference>
<evidence type="ECO:0000256" key="5">
    <source>
        <dbReference type="ARBA" id="ARBA00024179"/>
    </source>
</evidence>
<dbReference type="Proteomes" id="UP000526083">
    <property type="component" value="Unassembled WGS sequence"/>
</dbReference>
<evidence type="ECO:0000313" key="8">
    <source>
        <dbReference type="Proteomes" id="UP000526083"/>
    </source>
</evidence>
<evidence type="ECO:0000313" key="7">
    <source>
        <dbReference type="EMBL" id="MBA8817395.1"/>
    </source>
</evidence>
<keyword evidence="8" id="KW-1185">Reference proteome</keyword>
<dbReference type="InterPro" id="IPR036412">
    <property type="entry name" value="HAD-like_sf"/>
</dbReference>
<dbReference type="GO" id="GO:0005992">
    <property type="term" value="P:trehalose biosynthetic process"/>
    <property type="evidence" value="ECO:0007669"/>
    <property type="project" value="UniProtKB-UniPathway"/>
</dbReference>
<dbReference type="NCBIfam" id="TIGR00685">
    <property type="entry name" value="T6PP"/>
    <property type="match status" value="1"/>
</dbReference>
<dbReference type="SUPFAM" id="SSF56784">
    <property type="entry name" value="HAD-like"/>
    <property type="match status" value="1"/>
</dbReference>
<evidence type="ECO:0000256" key="2">
    <source>
        <dbReference type="ARBA" id="ARBA00005199"/>
    </source>
</evidence>
<protein>
    <recommendedName>
        <fullName evidence="6">Trehalose 6-phosphate phosphatase</fullName>
        <ecNumber evidence="6">3.1.3.12</ecNumber>
    </recommendedName>
</protein>
<evidence type="ECO:0000256" key="4">
    <source>
        <dbReference type="ARBA" id="ARBA00022801"/>
    </source>
</evidence>
<keyword evidence="6" id="KW-0479">Metal-binding</keyword>
<comment type="caution">
    <text evidence="7">The sequence shown here is derived from an EMBL/GenBank/DDBJ whole genome shotgun (WGS) entry which is preliminary data.</text>
</comment>
<comment type="cofactor">
    <cofactor evidence="6">
        <name>Mg(2+)</name>
        <dbReference type="ChEBI" id="CHEBI:18420"/>
    </cofactor>
</comment>
<keyword evidence="6" id="KW-0460">Magnesium</keyword>
<dbReference type="Gene3D" id="3.30.70.1020">
    <property type="entry name" value="Trehalose-6-phosphate phosphatase related protein, domain 2"/>
    <property type="match status" value="1"/>
</dbReference>
<keyword evidence="4 6" id="KW-0378">Hydrolase</keyword>
<comment type="catalytic activity">
    <reaction evidence="1 6">
        <text>alpha,alpha-trehalose 6-phosphate + H2O = alpha,alpha-trehalose + phosphate</text>
        <dbReference type="Rhea" id="RHEA:23420"/>
        <dbReference type="ChEBI" id="CHEBI:15377"/>
        <dbReference type="ChEBI" id="CHEBI:16551"/>
        <dbReference type="ChEBI" id="CHEBI:43474"/>
        <dbReference type="ChEBI" id="CHEBI:58429"/>
        <dbReference type="EC" id="3.1.3.12"/>
    </reaction>
</comment>
<dbReference type="InterPro" id="IPR044651">
    <property type="entry name" value="OTSB-like"/>
</dbReference>
<dbReference type="RefSeq" id="WP_167049187.1">
    <property type="nucleotide sequence ID" value="NZ_JAAOZB010000002.1"/>
</dbReference>
<comment type="function">
    <text evidence="5 6">Removes the phosphate from trehalose 6-phosphate to produce free trehalose.</text>
</comment>
<proteinExistence type="inferred from homology"/>
<comment type="similarity">
    <text evidence="3 6">Belongs to the trehalose phosphatase family.</text>
</comment>
<dbReference type="GO" id="GO:0004805">
    <property type="term" value="F:trehalose-phosphatase activity"/>
    <property type="evidence" value="ECO:0007669"/>
    <property type="project" value="UniProtKB-EC"/>
</dbReference>
<evidence type="ECO:0000256" key="6">
    <source>
        <dbReference type="RuleBase" id="RU361117"/>
    </source>
</evidence>
<sequence length="268" mass="28889">MSSPAESPDEVKALLKSLAATERLLVALDFDGTLSALTDRPMESRMLPEARQALDALIATPQTAVALVSGRTLHDLEIISEHDDASSIHLAGSHGAEFWHPGEGRTPREFSEEEAADQALRDDVRARAEDTVAEFEGAWIEPKEFGIGLHTRLATPTDAAEATRRIENLLSECAPSWRKRTGHNILEYAYRHEGKDTAIAALRTRLGATAVLFAGDDVTDEDALASLESADLGVRVGDGDTHARVRVPDAAALSHVLLTLAEIRSASD</sequence>
<dbReference type="PANTHER" id="PTHR43768:SF3">
    <property type="entry name" value="TREHALOSE 6-PHOSPHATE PHOSPHATASE"/>
    <property type="match status" value="1"/>
</dbReference>
<organism evidence="7 8">
    <name type="scientific">Microbacterium halimionae</name>
    <dbReference type="NCBI Taxonomy" id="1526413"/>
    <lineage>
        <taxon>Bacteria</taxon>
        <taxon>Bacillati</taxon>
        <taxon>Actinomycetota</taxon>
        <taxon>Actinomycetes</taxon>
        <taxon>Micrococcales</taxon>
        <taxon>Microbacteriaceae</taxon>
        <taxon>Microbacterium</taxon>
    </lineage>
</organism>
<comment type="pathway">
    <text evidence="2 6">Glycan biosynthesis; trehalose biosynthesis.</text>
</comment>
<dbReference type="NCBIfam" id="TIGR01484">
    <property type="entry name" value="HAD-SF-IIB"/>
    <property type="match status" value="1"/>
</dbReference>
<dbReference type="UniPathway" id="UPA00299"/>
<gene>
    <name evidence="7" type="ORF">FHX48_002494</name>
</gene>
<accession>A0A7W3PMA1</accession>
<dbReference type="Gene3D" id="3.40.50.1000">
    <property type="entry name" value="HAD superfamily/HAD-like"/>
    <property type="match status" value="1"/>
</dbReference>
<dbReference type="GO" id="GO:0046872">
    <property type="term" value="F:metal ion binding"/>
    <property type="evidence" value="ECO:0007669"/>
    <property type="project" value="UniProtKB-KW"/>
</dbReference>
<evidence type="ECO:0000256" key="3">
    <source>
        <dbReference type="ARBA" id="ARBA00008770"/>
    </source>
</evidence>
<dbReference type="Pfam" id="PF02358">
    <property type="entry name" value="Trehalose_PPase"/>
    <property type="match status" value="1"/>
</dbReference>
<reference evidence="7 8" key="1">
    <citation type="submission" date="2020-07" db="EMBL/GenBank/DDBJ databases">
        <title>Sequencing the genomes of 1000 actinobacteria strains.</title>
        <authorList>
            <person name="Klenk H.-P."/>
        </authorList>
    </citation>
    <scope>NUCLEOTIDE SEQUENCE [LARGE SCALE GENOMIC DNA]</scope>
    <source>
        <strain evidence="7 8">DSM 27576</strain>
    </source>
</reference>